<gene>
    <name evidence="1" type="ORF">CSUI_006309</name>
</gene>
<keyword evidence="2" id="KW-1185">Reference proteome</keyword>
<dbReference type="RefSeq" id="XP_067921553.1">
    <property type="nucleotide sequence ID" value="XM_068066472.1"/>
</dbReference>
<dbReference type="EMBL" id="MIGC01003155">
    <property type="protein sequence ID" value="PHJ19860.1"/>
    <property type="molecule type" value="Genomic_DNA"/>
</dbReference>
<evidence type="ECO:0000313" key="1">
    <source>
        <dbReference type="EMBL" id="PHJ19860.1"/>
    </source>
</evidence>
<reference evidence="1 2" key="1">
    <citation type="journal article" date="2017" name="Int. J. Parasitol.">
        <title>The genome of the protozoan parasite Cystoisospora suis and a reverse vaccinology approach to identify vaccine candidates.</title>
        <authorList>
            <person name="Palmieri N."/>
            <person name="Shrestha A."/>
            <person name="Ruttkowski B."/>
            <person name="Beck T."/>
            <person name="Vogl C."/>
            <person name="Tomley F."/>
            <person name="Blake D.P."/>
            <person name="Joachim A."/>
        </authorList>
    </citation>
    <scope>NUCLEOTIDE SEQUENCE [LARGE SCALE GENOMIC DNA]</scope>
    <source>
        <strain evidence="1 2">Wien I</strain>
    </source>
</reference>
<dbReference type="VEuPathDB" id="ToxoDB:CSUI_006309"/>
<protein>
    <submittedName>
        <fullName evidence="1">Uncharacterized protein</fullName>
    </submittedName>
</protein>
<name>A0A2C6KH96_9APIC</name>
<evidence type="ECO:0000313" key="2">
    <source>
        <dbReference type="Proteomes" id="UP000221165"/>
    </source>
</evidence>
<comment type="caution">
    <text evidence="1">The sequence shown here is derived from an EMBL/GenBank/DDBJ whole genome shotgun (WGS) entry which is preliminary data.</text>
</comment>
<dbReference type="Proteomes" id="UP000221165">
    <property type="component" value="Unassembled WGS sequence"/>
</dbReference>
<dbReference type="GeneID" id="94429683"/>
<dbReference type="AlphaFoldDB" id="A0A2C6KH96"/>
<proteinExistence type="predicted"/>
<accession>A0A2C6KH96</accession>
<sequence length="58" mass="6482">MTCPSRRAQSFTPDERKILADAFGALVLPVTFPCVSSGDTFCIFVTLLRNCLRRDTED</sequence>
<organism evidence="1 2">
    <name type="scientific">Cystoisospora suis</name>
    <dbReference type="NCBI Taxonomy" id="483139"/>
    <lineage>
        <taxon>Eukaryota</taxon>
        <taxon>Sar</taxon>
        <taxon>Alveolata</taxon>
        <taxon>Apicomplexa</taxon>
        <taxon>Conoidasida</taxon>
        <taxon>Coccidia</taxon>
        <taxon>Eucoccidiorida</taxon>
        <taxon>Eimeriorina</taxon>
        <taxon>Sarcocystidae</taxon>
        <taxon>Cystoisospora</taxon>
    </lineage>
</organism>